<keyword evidence="2" id="KW-1185">Reference proteome</keyword>
<dbReference type="EMBL" id="JAAALK010000286">
    <property type="protein sequence ID" value="KAG8061819.1"/>
    <property type="molecule type" value="Genomic_DNA"/>
</dbReference>
<sequence>MAWRFAIRSVISEDLEETAGDGDGLLLGRLGVDPPHVHRPLPREVPLPLFSTSHNPRHPSRPAGIAAAASSEDWKNKERKNLWAGTGLPLPSGLILVGGPVQGDGVTFPVAAAGSGAPLHPANRADHPSSLSPPSRWRLWPLGLPRAPVGSGEATAGCRVASFEGRCVAQ</sequence>
<reference evidence="1" key="2">
    <citation type="submission" date="2021-02" db="EMBL/GenBank/DDBJ databases">
        <authorList>
            <person name="Kimball J.A."/>
            <person name="Haas M.W."/>
            <person name="Macchietto M."/>
            <person name="Kono T."/>
            <person name="Duquette J."/>
            <person name="Shao M."/>
        </authorList>
    </citation>
    <scope>NUCLEOTIDE SEQUENCE</scope>
    <source>
        <tissue evidence="1">Fresh leaf tissue</tissue>
    </source>
</reference>
<evidence type="ECO:0000313" key="1">
    <source>
        <dbReference type="EMBL" id="KAG8061819.1"/>
    </source>
</evidence>
<evidence type="ECO:0000313" key="2">
    <source>
        <dbReference type="Proteomes" id="UP000729402"/>
    </source>
</evidence>
<proteinExistence type="predicted"/>
<dbReference type="Proteomes" id="UP000729402">
    <property type="component" value="Unassembled WGS sequence"/>
</dbReference>
<comment type="caution">
    <text evidence="1">The sequence shown here is derived from an EMBL/GenBank/DDBJ whole genome shotgun (WGS) entry which is preliminary data.</text>
</comment>
<dbReference type="AlphaFoldDB" id="A0A8J5VX87"/>
<gene>
    <name evidence="1" type="ORF">GUJ93_ZPchr0003g17201</name>
</gene>
<reference evidence="1" key="1">
    <citation type="journal article" date="2021" name="bioRxiv">
        <title>Whole Genome Assembly and Annotation of Northern Wild Rice, Zizania palustris L., Supports a Whole Genome Duplication in the Zizania Genus.</title>
        <authorList>
            <person name="Haas M."/>
            <person name="Kono T."/>
            <person name="Macchietto M."/>
            <person name="Millas R."/>
            <person name="McGilp L."/>
            <person name="Shao M."/>
            <person name="Duquette J."/>
            <person name="Hirsch C.N."/>
            <person name="Kimball J."/>
        </authorList>
    </citation>
    <scope>NUCLEOTIDE SEQUENCE</scope>
    <source>
        <tissue evidence="1">Fresh leaf tissue</tissue>
    </source>
</reference>
<protein>
    <submittedName>
        <fullName evidence="1">Uncharacterized protein</fullName>
    </submittedName>
</protein>
<accession>A0A8J5VX87</accession>
<name>A0A8J5VX87_ZIZPA</name>
<organism evidence="1 2">
    <name type="scientific">Zizania palustris</name>
    <name type="common">Northern wild rice</name>
    <dbReference type="NCBI Taxonomy" id="103762"/>
    <lineage>
        <taxon>Eukaryota</taxon>
        <taxon>Viridiplantae</taxon>
        <taxon>Streptophyta</taxon>
        <taxon>Embryophyta</taxon>
        <taxon>Tracheophyta</taxon>
        <taxon>Spermatophyta</taxon>
        <taxon>Magnoliopsida</taxon>
        <taxon>Liliopsida</taxon>
        <taxon>Poales</taxon>
        <taxon>Poaceae</taxon>
        <taxon>BOP clade</taxon>
        <taxon>Oryzoideae</taxon>
        <taxon>Oryzeae</taxon>
        <taxon>Zizaniinae</taxon>
        <taxon>Zizania</taxon>
    </lineage>
</organism>